<feature type="region of interest" description="Disordered" evidence="2">
    <location>
        <begin position="221"/>
        <end position="263"/>
    </location>
</feature>
<keyword evidence="4" id="KW-1185">Reference proteome</keyword>
<reference evidence="3 4" key="1">
    <citation type="submission" date="2019-06" db="EMBL/GenBank/DDBJ databases">
        <title>Persicimonas caeni gen. nov., sp. nov., a predatory bacterium isolated from solar saltern.</title>
        <authorList>
            <person name="Wang S."/>
        </authorList>
    </citation>
    <scope>NUCLEOTIDE SEQUENCE [LARGE SCALE GENOMIC DNA]</scope>
    <source>
        <strain evidence="3 4">YN101</strain>
    </source>
</reference>
<protein>
    <submittedName>
        <fullName evidence="3">Uncharacterized protein</fullName>
    </submittedName>
</protein>
<dbReference type="OrthoDB" id="5512334at2"/>
<organism evidence="3 4">
    <name type="scientific">Persicimonas caeni</name>
    <dbReference type="NCBI Taxonomy" id="2292766"/>
    <lineage>
        <taxon>Bacteria</taxon>
        <taxon>Deltaproteobacteria</taxon>
        <taxon>Bradymonadales</taxon>
        <taxon>Bradymonadaceae</taxon>
        <taxon>Persicimonas</taxon>
    </lineage>
</organism>
<sequence length="263" mass="29306">MNKTTKNKLANGKQLVAMAEVNGPAVAEDLERRQKGADGQRWTKTQFETLFVWIAGQMQAANDHLKKAALKYAAEQADDASNATMQESLVHRLRTVRNTAGEIVGVDKLRQFGLNNQPPHDQEGVIPYAENVVELLRANPDPVTNDVGLTFQSVPVADALEAKLVEYRDERTDANREKRQLQQAKADHDRAVDYWDDIYQGVASQLEGLFRQAGRHQLADRVRPTWAKSTGRERADEDPVIDAGDEPRVDSGESPQVDEPVEA</sequence>
<dbReference type="Proteomes" id="UP000315995">
    <property type="component" value="Chromosome"/>
</dbReference>
<accession>A0A4Y6PM56</accession>
<keyword evidence="1" id="KW-0175">Coiled coil</keyword>
<evidence type="ECO:0000313" key="4">
    <source>
        <dbReference type="Proteomes" id="UP000315995"/>
    </source>
</evidence>
<evidence type="ECO:0000256" key="1">
    <source>
        <dbReference type="SAM" id="Coils"/>
    </source>
</evidence>
<feature type="coiled-coil region" evidence="1">
    <location>
        <begin position="157"/>
        <end position="191"/>
    </location>
</feature>
<accession>A0A5B8Y2H0</accession>
<dbReference type="AlphaFoldDB" id="A0A4Y6PM56"/>
<proteinExistence type="predicted"/>
<name>A0A4Y6PM56_PERCE</name>
<evidence type="ECO:0000313" key="3">
    <source>
        <dbReference type="EMBL" id="QDG49352.1"/>
    </source>
</evidence>
<dbReference type="RefSeq" id="WP_141195851.1">
    <property type="nucleotide sequence ID" value="NZ_CP041186.1"/>
</dbReference>
<gene>
    <name evidence="3" type="ORF">FIV42_00950</name>
</gene>
<dbReference type="EMBL" id="CP041186">
    <property type="protein sequence ID" value="QDG49352.1"/>
    <property type="molecule type" value="Genomic_DNA"/>
</dbReference>
<evidence type="ECO:0000256" key="2">
    <source>
        <dbReference type="SAM" id="MobiDB-lite"/>
    </source>
</evidence>